<dbReference type="SUPFAM" id="SSF69572">
    <property type="entry name" value="Activating enzymes of the ubiquitin-like proteins"/>
    <property type="match status" value="1"/>
</dbReference>
<reference evidence="3 4" key="1">
    <citation type="journal article" date="2019" name="Int. J. Syst. Evol. Microbiol.">
        <title>The Global Catalogue of Microorganisms (GCM) 10K type strain sequencing project: providing services to taxonomists for standard genome sequencing and annotation.</title>
        <authorList>
            <consortium name="The Broad Institute Genomics Platform"/>
            <consortium name="The Broad Institute Genome Sequencing Center for Infectious Disease"/>
            <person name="Wu L."/>
            <person name="Ma J."/>
        </authorList>
    </citation>
    <scope>NUCLEOTIDE SEQUENCE [LARGE SCALE GENOMIC DNA]</scope>
    <source>
        <strain evidence="3 4">LMG 29247</strain>
    </source>
</reference>
<dbReference type="InterPro" id="IPR045886">
    <property type="entry name" value="ThiF/MoeB/HesA"/>
</dbReference>
<dbReference type="PANTHER" id="PTHR10953:SF247">
    <property type="entry name" value="SLL6053 PROTEIN"/>
    <property type="match status" value="1"/>
</dbReference>
<dbReference type="EMBL" id="JBHSWV010000091">
    <property type="protein sequence ID" value="MFC6764569.1"/>
    <property type="molecule type" value="Genomic_DNA"/>
</dbReference>
<dbReference type="GO" id="GO:0016779">
    <property type="term" value="F:nucleotidyltransferase activity"/>
    <property type="evidence" value="ECO:0007669"/>
    <property type="project" value="UniProtKB-KW"/>
</dbReference>
<feature type="region of interest" description="Disordered" evidence="1">
    <location>
        <begin position="269"/>
        <end position="288"/>
    </location>
</feature>
<dbReference type="Pfam" id="PF00899">
    <property type="entry name" value="ThiF"/>
    <property type="match status" value="1"/>
</dbReference>
<dbReference type="Proteomes" id="UP001596383">
    <property type="component" value="Unassembled WGS sequence"/>
</dbReference>
<name>A0ABD5SI31_9EURY</name>
<dbReference type="InterPro" id="IPR000594">
    <property type="entry name" value="ThiF_NAD_FAD-bd"/>
</dbReference>
<evidence type="ECO:0000256" key="1">
    <source>
        <dbReference type="SAM" id="MobiDB-lite"/>
    </source>
</evidence>
<evidence type="ECO:0000313" key="4">
    <source>
        <dbReference type="Proteomes" id="UP001596383"/>
    </source>
</evidence>
<dbReference type="InterPro" id="IPR035985">
    <property type="entry name" value="Ubiquitin-activating_enz"/>
</dbReference>
<keyword evidence="3" id="KW-0808">Transferase</keyword>
<keyword evidence="4" id="KW-1185">Reference proteome</keyword>
<feature type="domain" description="THIF-type NAD/FAD binding fold" evidence="2">
    <location>
        <begin position="296"/>
        <end position="478"/>
    </location>
</feature>
<organism evidence="3 4">
    <name type="scientific">Natrinema soli</name>
    <dbReference type="NCBI Taxonomy" id="1930624"/>
    <lineage>
        <taxon>Archaea</taxon>
        <taxon>Methanobacteriati</taxon>
        <taxon>Methanobacteriota</taxon>
        <taxon>Stenosarchaea group</taxon>
        <taxon>Halobacteria</taxon>
        <taxon>Halobacteriales</taxon>
        <taxon>Natrialbaceae</taxon>
        <taxon>Natrinema</taxon>
    </lineage>
</organism>
<evidence type="ECO:0000313" key="3">
    <source>
        <dbReference type="EMBL" id="MFC6764569.1"/>
    </source>
</evidence>
<dbReference type="AlphaFoldDB" id="A0ABD5SI31"/>
<proteinExistence type="predicted"/>
<dbReference type="PANTHER" id="PTHR10953">
    <property type="entry name" value="UBIQUITIN-ACTIVATING ENZYME E1"/>
    <property type="match status" value="1"/>
</dbReference>
<evidence type="ECO:0000259" key="2">
    <source>
        <dbReference type="Pfam" id="PF00899"/>
    </source>
</evidence>
<feature type="compositionally biased region" description="Basic and acidic residues" evidence="1">
    <location>
        <begin position="30"/>
        <end position="49"/>
    </location>
</feature>
<sequence>MSGDDSTANGGDGTSTFGGNYTNDEDGEAVSDKTGTEDETRKSEPDRLTALHDCETVNATVGANEVHLSMTRERCRELRGILYPHPEHPHAELGERGVIGIIMPSTGRNRTTFILRELVIPDPEFEVGDRGDDDPCDIYEEGTGFDKRFWFDTSYRSRATDKAAALESDRAGLVYFHTHGPGVGVEPSQPDIDGAERDYRLHCRHFHDDSPMLKAIVSASSGTIDRTDEEAYLPEADQLRWHVRSFRPDEPDEPVRAGAVRVVGPRIEKHPTDILPDGPAGAGGKPQYAAQNSTEQLWGEPGQQILAGLRVGLVGCGGVGSILSEHIARLGAGEMVVADFDNIEYGNLNRAQGATETDARLERSKAEVAGALAMKSATVDDFEVRVIEGSVIEEDPEDAVIPALLDCDIIVNAADNAWARTVLDDLSYAHLIPVITGGTILRMDDSETLSQSAKSEVMVTGPGHVCMECAYVYNQDDVSTAMRPPDVRGDAAYVRGGVDLNDQSRAPSVIGANATVAGMIEYRLKGLALGVTERVVGVQRHFPRTGLMEWGPTDECKDSCGRAESDHLGIGDAFDLPTGTDPDLAYHRES</sequence>
<comment type="caution">
    <text evidence="3">The sequence shown here is derived from an EMBL/GenBank/DDBJ whole genome shotgun (WGS) entry which is preliminary data.</text>
</comment>
<accession>A0ABD5SI31</accession>
<protein>
    <submittedName>
        <fullName evidence="3">ThiF family adenylyltransferase</fullName>
    </submittedName>
</protein>
<feature type="compositionally biased region" description="Polar residues" evidence="1">
    <location>
        <begin position="1"/>
        <end position="22"/>
    </location>
</feature>
<dbReference type="Gene3D" id="3.40.50.720">
    <property type="entry name" value="NAD(P)-binding Rossmann-like Domain"/>
    <property type="match status" value="1"/>
</dbReference>
<gene>
    <name evidence="3" type="ORF">ACFQE6_05840</name>
</gene>
<feature type="region of interest" description="Disordered" evidence="1">
    <location>
        <begin position="1"/>
        <end position="49"/>
    </location>
</feature>
<dbReference type="RefSeq" id="WP_273737627.1">
    <property type="nucleotide sequence ID" value="NZ_JAQIVI010000091.1"/>
</dbReference>
<keyword evidence="3" id="KW-0548">Nucleotidyltransferase</keyword>